<keyword evidence="1" id="KW-0812">Transmembrane</keyword>
<sequence length="266" mass="30195">MNHYDVPDTDVPSSTTTSPTINILHGQLCKELHTNFDMMRNELITIVGSSIRKEMIIQQAILHPTLPPVHSFHELHNVSNVYIHPNRCTQLTDNPQADFICVLQLMLAALHILVLAQQLIWLIPTSGLQVDTVLTVANLGLKVVGYKPGEAFDTEADVVWAPIEIIEQEDFQTWYHPIFRHLLPILFALFGIMTWDILCMPISCSSIVLRVKHHNTHAKAHALITEVNKVLTTLGEDDRIMIFCRKRDMATYMAPVFNTDAYLTPR</sequence>
<feature type="transmembrane region" description="Helical" evidence="1">
    <location>
        <begin position="185"/>
        <end position="209"/>
    </location>
</feature>
<keyword evidence="1" id="KW-0472">Membrane</keyword>
<evidence type="ECO:0000313" key="2">
    <source>
        <dbReference type="EMBL" id="KAJ7617566.1"/>
    </source>
</evidence>
<feature type="transmembrane region" description="Helical" evidence="1">
    <location>
        <begin position="99"/>
        <end position="123"/>
    </location>
</feature>
<dbReference type="EMBL" id="JARKIE010000775">
    <property type="protein sequence ID" value="KAJ7617566.1"/>
    <property type="molecule type" value="Genomic_DNA"/>
</dbReference>
<dbReference type="AlphaFoldDB" id="A0AAD7FGP0"/>
<dbReference type="Proteomes" id="UP001221757">
    <property type="component" value="Unassembled WGS sequence"/>
</dbReference>
<proteinExistence type="predicted"/>
<gene>
    <name evidence="2" type="ORF">B0H17DRAFT_1220090</name>
</gene>
<organism evidence="2 3">
    <name type="scientific">Mycena rosella</name>
    <name type="common">Pink bonnet</name>
    <name type="synonym">Agaricus rosellus</name>
    <dbReference type="NCBI Taxonomy" id="1033263"/>
    <lineage>
        <taxon>Eukaryota</taxon>
        <taxon>Fungi</taxon>
        <taxon>Dikarya</taxon>
        <taxon>Basidiomycota</taxon>
        <taxon>Agaricomycotina</taxon>
        <taxon>Agaricomycetes</taxon>
        <taxon>Agaricomycetidae</taxon>
        <taxon>Agaricales</taxon>
        <taxon>Marasmiineae</taxon>
        <taxon>Mycenaceae</taxon>
        <taxon>Mycena</taxon>
    </lineage>
</organism>
<reference evidence="2" key="1">
    <citation type="submission" date="2023-03" db="EMBL/GenBank/DDBJ databases">
        <title>Massive genome expansion in bonnet fungi (Mycena s.s.) driven by repeated elements and novel gene families across ecological guilds.</title>
        <authorList>
            <consortium name="Lawrence Berkeley National Laboratory"/>
            <person name="Harder C.B."/>
            <person name="Miyauchi S."/>
            <person name="Viragh M."/>
            <person name="Kuo A."/>
            <person name="Thoen E."/>
            <person name="Andreopoulos B."/>
            <person name="Lu D."/>
            <person name="Skrede I."/>
            <person name="Drula E."/>
            <person name="Henrissat B."/>
            <person name="Morin E."/>
            <person name="Kohler A."/>
            <person name="Barry K."/>
            <person name="LaButti K."/>
            <person name="Morin E."/>
            <person name="Salamov A."/>
            <person name="Lipzen A."/>
            <person name="Mereny Z."/>
            <person name="Hegedus B."/>
            <person name="Baldrian P."/>
            <person name="Stursova M."/>
            <person name="Weitz H."/>
            <person name="Taylor A."/>
            <person name="Grigoriev I.V."/>
            <person name="Nagy L.G."/>
            <person name="Martin F."/>
            <person name="Kauserud H."/>
        </authorList>
    </citation>
    <scope>NUCLEOTIDE SEQUENCE</scope>
    <source>
        <strain evidence="2">CBHHK067</strain>
    </source>
</reference>
<evidence type="ECO:0000313" key="3">
    <source>
        <dbReference type="Proteomes" id="UP001221757"/>
    </source>
</evidence>
<name>A0AAD7FGP0_MYCRO</name>
<accession>A0AAD7FGP0</accession>
<protein>
    <submittedName>
        <fullName evidence="2">Uncharacterized protein</fullName>
    </submittedName>
</protein>
<comment type="caution">
    <text evidence="2">The sequence shown here is derived from an EMBL/GenBank/DDBJ whole genome shotgun (WGS) entry which is preliminary data.</text>
</comment>
<evidence type="ECO:0000256" key="1">
    <source>
        <dbReference type="SAM" id="Phobius"/>
    </source>
</evidence>
<keyword evidence="1" id="KW-1133">Transmembrane helix</keyword>
<keyword evidence="3" id="KW-1185">Reference proteome</keyword>